<dbReference type="AlphaFoldDB" id="A0A7W7Y5R5"/>
<keyword evidence="4 7" id="KW-0963">Cytoplasm</keyword>
<dbReference type="RefSeq" id="WP_183733293.1">
    <property type="nucleotide sequence ID" value="NZ_JACHID010000012.1"/>
</dbReference>
<dbReference type="SMART" id="SM01185">
    <property type="entry name" value="EFP"/>
    <property type="match status" value="1"/>
</dbReference>
<evidence type="ECO:0000256" key="1">
    <source>
        <dbReference type="ARBA" id="ARBA00004496"/>
    </source>
</evidence>
<feature type="domain" description="Elongation factor P C-terminal" evidence="10">
    <location>
        <begin position="129"/>
        <end position="184"/>
    </location>
</feature>
<evidence type="ECO:0000256" key="8">
    <source>
        <dbReference type="NCBIfam" id="TIGR00038"/>
    </source>
</evidence>
<evidence type="ECO:0000313" key="13">
    <source>
        <dbReference type="Proteomes" id="UP000528322"/>
    </source>
</evidence>
<dbReference type="InterPro" id="IPR020599">
    <property type="entry name" value="Transl_elong_fac_P/YeiP"/>
</dbReference>
<dbReference type="SUPFAM" id="SSF50104">
    <property type="entry name" value="Translation proteins SH3-like domain"/>
    <property type="match status" value="1"/>
</dbReference>
<proteinExistence type="inferred from homology"/>
<dbReference type="InterPro" id="IPR013185">
    <property type="entry name" value="Transl_elong_KOW-like"/>
</dbReference>
<dbReference type="GO" id="GO:0043043">
    <property type="term" value="P:peptide biosynthetic process"/>
    <property type="evidence" value="ECO:0007669"/>
    <property type="project" value="InterPro"/>
</dbReference>
<evidence type="ECO:0000256" key="6">
    <source>
        <dbReference type="ARBA" id="ARBA00022917"/>
    </source>
</evidence>
<comment type="caution">
    <text evidence="12">The sequence shown here is derived from an EMBL/GenBank/DDBJ whole genome shotgun (WGS) entry which is preliminary data.</text>
</comment>
<dbReference type="InterPro" id="IPR014722">
    <property type="entry name" value="Rib_uL2_dom2"/>
</dbReference>
<name>A0A7W7Y5R5_9BACT</name>
<evidence type="ECO:0000313" key="12">
    <source>
        <dbReference type="EMBL" id="MBB5022564.1"/>
    </source>
</evidence>
<dbReference type="HAMAP" id="MF_00141">
    <property type="entry name" value="EF_P"/>
    <property type="match status" value="1"/>
</dbReference>
<comment type="pathway">
    <text evidence="2 7">Protein biosynthesis; polypeptide chain elongation.</text>
</comment>
<comment type="similarity">
    <text evidence="3 7 9">Belongs to the elongation factor P family.</text>
</comment>
<dbReference type="InterPro" id="IPR008991">
    <property type="entry name" value="Translation_prot_SH3-like_sf"/>
</dbReference>
<dbReference type="InterPro" id="IPR011768">
    <property type="entry name" value="Transl_elongation_fac_P"/>
</dbReference>
<dbReference type="Pfam" id="PF08207">
    <property type="entry name" value="EFP_N"/>
    <property type="match status" value="1"/>
</dbReference>
<dbReference type="InterPro" id="IPR001059">
    <property type="entry name" value="Transl_elong_P/YeiP_cen"/>
</dbReference>
<dbReference type="PANTHER" id="PTHR30053:SF12">
    <property type="entry name" value="ELONGATION FACTOR P (EF-P) FAMILY PROTEIN"/>
    <property type="match status" value="1"/>
</dbReference>
<sequence length="185" mass="21020">MITTSDFRKGMKIEHENEPYTILDFVHYKPGKGGAFIRATVRNLLSGKIVEITWRSGEKVKRPDLDERSYQYLYSDGDTYHFMDNTTFDQIPLTADQVGNAREYMKENENFQIMIYNGRPIAVEPPIFMELLITSSEPGLKGDTATGGTKPAILETGKKIQVPLFVNEGESVKVDTRTGEYLERV</sequence>
<evidence type="ECO:0000259" key="11">
    <source>
        <dbReference type="SMART" id="SM01185"/>
    </source>
</evidence>
<dbReference type="GO" id="GO:0005829">
    <property type="term" value="C:cytosol"/>
    <property type="evidence" value="ECO:0007669"/>
    <property type="project" value="UniProtKB-ARBA"/>
</dbReference>
<dbReference type="Gene3D" id="2.40.50.140">
    <property type="entry name" value="Nucleic acid-binding proteins"/>
    <property type="match status" value="2"/>
</dbReference>
<dbReference type="CDD" id="cd04470">
    <property type="entry name" value="S1_EF-P_repeat_1"/>
    <property type="match status" value="1"/>
</dbReference>
<dbReference type="SMART" id="SM00841">
    <property type="entry name" value="Elong-fact-P_C"/>
    <property type="match status" value="1"/>
</dbReference>
<keyword evidence="5 7" id="KW-0251">Elongation factor</keyword>
<dbReference type="EMBL" id="JACHID010000012">
    <property type="protein sequence ID" value="MBB5022564.1"/>
    <property type="molecule type" value="Genomic_DNA"/>
</dbReference>
<organism evidence="12 13">
    <name type="scientific">Desulfurispira natronophila</name>
    <dbReference type="NCBI Taxonomy" id="682562"/>
    <lineage>
        <taxon>Bacteria</taxon>
        <taxon>Pseudomonadati</taxon>
        <taxon>Chrysiogenota</taxon>
        <taxon>Chrysiogenia</taxon>
        <taxon>Chrysiogenales</taxon>
        <taxon>Chrysiogenaceae</taxon>
        <taxon>Desulfurispira</taxon>
    </lineage>
</organism>
<gene>
    <name evidence="7" type="primary">efp</name>
    <name evidence="12" type="ORF">HNR37_001902</name>
</gene>
<keyword evidence="6 7" id="KW-0648">Protein biosynthesis</keyword>
<dbReference type="NCBIfam" id="NF001810">
    <property type="entry name" value="PRK00529.1"/>
    <property type="match status" value="1"/>
</dbReference>
<dbReference type="CDD" id="cd05794">
    <property type="entry name" value="S1_EF-P_repeat_2"/>
    <property type="match status" value="1"/>
</dbReference>
<dbReference type="NCBIfam" id="TIGR00038">
    <property type="entry name" value="efp"/>
    <property type="match status" value="1"/>
</dbReference>
<protein>
    <recommendedName>
        <fullName evidence="7 8">Elongation factor P</fullName>
        <shortName evidence="7">EF-P</shortName>
    </recommendedName>
</protein>
<dbReference type="Gene3D" id="2.30.30.30">
    <property type="match status" value="1"/>
</dbReference>
<evidence type="ECO:0000259" key="10">
    <source>
        <dbReference type="SMART" id="SM00841"/>
    </source>
</evidence>
<dbReference type="UniPathway" id="UPA00345"/>
<comment type="subcellular location">
    <subcellularLocation>
        <location evidence="1 7">Cytoplasm</location>
    </subcellularLocation>
</comment>
<dbReference type="FunFam" id="2.30.30.30:FF:000003">
    <property type="entry name" value="Elongation factor P"/>
    <property type="match status" value="1"/>
</dbReference>
<reference evidence="12 13" key="1">
    <citation type="submission" date="2020-08" db="EMBL/GenBank/DDBJ databases">
        <title>Genomic Encyclopedia of Type Strains, Phase IV (KMG-IV): sequencing the most valuable type-strain genomes for metagenomic binning, comparative biology and taxonomic classification.</title>
        <authorList>
            <person name="Goeker M."/>
        </authorList>
    </citation>
    <scope>NUCLEOTIDE SEQUENCE [LARGE SCALE GENOMIC DNA]</scope>
    <source>
        <strain evidence="12 13">DSM 22071</strain>
    </source>
</reference>
<comment type="function">
    <text evidence="7">Involved in peptide bond synthesis. Stimulates efficient translation and peptide-bond synthesis on native or reconstituted 70S ribosomes in vitro. Probably functions indirectly by altering the affinity of the ribosome for aminoacyl-tRNA, thus increasing their reactivity as acceptors for peptidyl transferase.</text>
</comment>
<dbReference type="Pfam" id="PF01132">
    <property type="entry name" value="EFP"/>
    <property type="match status" value="1"/>
</dbReference>
<evidence type="ECO:0000256" key="7">
    <source>
        <dbReference type="HAMAP-Rule" id="MF_00141"/>
    </source>
</evidence>
<dbReference type="PANTHER" id="PTHR30053">
    <property type="entry name" value="ELONGATION FACTOR P"/>
    <property type="match status" value="1"/>
</dbReference>
<dbReference type="Proteomes" id="UP000528322">
    <property type="component" value="Unassembled WGS sequence"/>
</dbReference>
<feature type="domain" description="Translation elongation factor P/YeiP central" evidence="11">
    <location>
        <begin position="67"/>
        <end position="121"/>
    </location>
</feature>
<dbReference type="InterPro" id="IPR015365">
    <property type="entry name" value="Elong-fact-P_C"/>
</dbReference>
<dbReference type="FunFam" id="2.40.50.140:FF:000009">
    <property type="entry name" value="Elongation factor P"/>
    <property type="match status" value="1"/>
</dbReference>
<dbReference type="PIRSF" id="PIRSF005901">
    <property type="entry name" value="EF-P"/>
    <property type="match status" value="1"/>
</dbReference>
<evidence type="ECO:0000256" key="5">
    <source>
        <dbReference type="ARBA" id="ARBA00022768"/>
    </source>
</evidence>
<dbReference type="InterPro" id="IPR013852">
    <property type="entry name" value="Transl_elong_P/YeiP_CS"/>
</dbReference>
<evidence type="ECO:0000256" key="9">
    <source>
        <dbReference type="RuleBase" id="RU004389"/>
    </source>
</evidence>
<dbReference type="FunFam" id="2.40.50.140:FF:000004">
    <property type="entry name" value="Elongation factor P"/>
    <property type="match status" value="1"/>
</dbReference>
<dbReference type="PROSITE" id="PS01275">
    <property type="entry name" value="EFP"/>
    <property type="match status" value="1"/>
</dbReference>
<dbReference type="SUPFAM" id="SSF50249">
    <property type="entry name" value="Nucleic acid-binding proteins"/>
    <property type="match status" value="2"/>
</dbReference>
<evidence type="ECO:0000256" key="2">
    <source>
        <dbReference type="ARBA" id="ARBA00004815"/>
    </source>
</evidence>
<evidence type="ECO:0000256" key="4">
    <source>
        <dbReference type="ARBA" id="ARBA00022490"/>
    </source>
</evidence>
<dbReference type="InterPro" id="IPR012340">
    <property type="entry name" value="NA-bd_OB-fold"/>
</dbReference>
<dbReference type="Pfam" id="PF09285">
    <property type="entry name" value="Elong-fact-P_C"/>
    <property type="match status" value="1"/>
</dbReference>
<keyword evidence="13" id="KW-1185">Reference proteome</keyword>
<accession>A0A7W7Y5R5</accession>
<dbReference type="GO" id="GO:0003746">
    <property type="term" value="F:translation elongation factor activity"/>
    <property type="evidence" value="ECO:0007669"/>
    <property type="project" value="UniProtKB-UniRule"/>
</dbReference>
<evidence type="ECO:0000256" key="3">
    <source>
        <dbReference type="ARBA" id="ARBA00009479"/>
    </source>
</evidence>